<name>A0A2P5DPF7_PARAD</name>
<sequence>MTEAKPTFDLGLGFFLEVPEFTTTLTATDCCFHVHGTSSSHHLMYAQTTTLYVGHLNPHLRQLMALVP</sequence>
<accession>A0A2P5DPF7</accession>
<comment type="caution">
    <text evidence="1">The sequence shown here is derived from an EMBL/GenBank/DDBJ whole genome shotgun (WGS) entry which is preliminary data.</text>
</comment>
<dbReference type="EMBL" id="JXTB01000025">
    <property type="protein sequence ID" value="PON75172.1"/>
    <property type="molecule type" value="Genomic_DNA"/>
</dbReference>
<proteinExistence type="predicted"/>
<protein>
    <submittedName>
        <fullName evidence="1">Uncharacterized protein</fullName>
    </submittedName>
</protein>
<gene>
    <name evidence="1" type="ORF">PanWU01x14_045240</name>
</gene>
<dbReference type="Proteomes" id="UP000237105">
    <property type="component" value="Unassembled WGS sequence"/>
</dbReference>
<dbReference type="AlphaFoldDB" id="A0A2P5DPF7"/>
<evidence type="ECO:0000313" key="1">
    <source>
        <dbReference type="EMBL" id="PON75172.1"/>
    </source>
</evidence>
<organism evidence="1 2">
    <name type="scientific">Parasponia andersonii</name>
    <name type="common">Sponia andersonii</name>
    <dbReference type="NCBI Taxonomy" id="3476"/>
    <lineage>
        <taxon>Eukaryota</taxon>
        <taxon>Viridiplantae</taxon>
        <taxon>Streptophyta</taxon>
        <taxon>Embryophyta</taxon>
        <taxon>Tracheophyta</taxon>
        <taxon>Spermatophyta</taxon>
        <taxon>Magnoliopsida</taxon>
        <taxon>eudicotyledons</taxon>
        <taxon>Gunneridae</taxon>
        <taxon>Pentapetalae</taxon>
        <taxon>rosids</taxon>
        <taxon>fabids</taxon>
        <taxon>Rosales</taxon>
        <taxon>Cannabaceae</taxon>
        <taxon>Parasponia</taxon>
    </lineage>
</organism>
<evidence type="ECO:0000313" key="2">
    <source>
        <dbReference type="Proteomes" id="UP000237105"/>
    </source>
</evidence>
<reference evidence="2" key="1">
    <citation type="submission" date="2016-06" db="EMBL/GenBank/DDBJ databases">
        <title>Parallel loss of symbiosis genes in relatives of nitrogen-fixing non-legume Parasponia.</title>
        <authorList>
            <person name="Van Velzen R."/>
            <person name="Holmer R."/>
            <person name="Bu F."/>
            <person name="Rutten L."/>
            <person name="Van Zeijl A."/>
            <person name="Liu W."/>
            <person name="Santuari L."/>
            <person name="Cao Q."/>
            <person name="Sharma T."/>
            <person name="Shen D."/>
            <person name="Roswanjaya Y."/>
            <person name="Wardhani T."/>
            <person name="Kalhor M.S."/>
            <person name="Jansen J."/>
            <person name="Van den Hoogen J."/>
            <person name="Gungor B."/>
            <person name="Hartog M."/>
            <person name="Hontelez J."/>
            <person name="Verver J."/>
            <person name="Yang W.-C."/>
            <person name="Schijlen E."/>
            <person name="Repin R."/>
            <person name="Schilthuizen M."/>
            <person name="Schranz E."/>
            <person name="Heidstra R."/>
            <person name="Miyata K."/>
            <person name="Fedorova E."/>
            <person name="Kohlen W."/>
            <person name="Bisseling T."/>
            <person name="Smit S."/>
            <person name="Geurts R."/>
        </authorList>
    </citation>
    <scope>NUCLEOTIDE SEQUENCE [LARGE SCALE GENOMIC DNA]</scope>
    <source>
        <strain evidence="2">cv. WU1-14</strain>
    </source>
</reference>
<keyword evidence="2" id="KW-1185">Reference proteome</keyword>